<evidence type="ECO:0000256" key="2">
    <source>
        <dbReference type="ARBA" id="ARBA00022475"/>
    </source>
</evidence>
<evidence type="ECO:0000256" key="5">
    <source>
        <dbReference type="ARBA" id="ARBA00023136"/>
    </source>
</evidence>
<dbReference type="InterPro" id="IPR049890">
    <property type="entry name" value="VlpA-F-like_signal"/>
</dbReference>
<evidence type="ECO:0000256" key="7">
    <source>
        <dbReference type="ARBA" id="ARBA00023288"/>
    </source>
</evidence>
<keyword evidence="5" id="KW-0472">Membrane</keyword>
<gene>
    <name evidence="9" type="ORF">MCAN360_0216</name>
</gene>
<dbReference type="NCBIfam" id="NF033817">
    <property type="entry name" value="Mplas_variab_LP"/>
    <property type="match status" value="1"/>
</dbReference>
<dbReference type="EMBL" id="AP014631">
    <property type="protein sequence ID" value="BAP39450.1"/>
    <property type="molecule type" value="Genomic_DNA"/>
</dbReference>
<comment type="subcellular location">
    <subcellularLocation>
        <location evidence="1">Cell membrane</location>
        <topology evidence="1">Lipid-anchor</topology>
    </subcellularLocation>
</comment>
<dbReference type="Proteomes" id="UP000031641">
    <property type="component" value="Chromosome"/>
</dbReference>
<sequence length="668" mass="78241">MKKLNKFLLFMSSITISVSMPLIALSCNDSKVQLLEKNNKELLKVKISQFKDFIESNKGSIALNNNDVQNYSLVVENINKELNKELSNVEISTFLSLIENWKNEIDKKIALLKTKKPEEILELANKKLTFSYPNIEKTKLKDADIEKIIKHLPKDFELSHYKAVINEETQDITIIYKLKMKNTDIVHLKNQSFELKGWAKTDEQIKEEQELKLKLEAEIKNLKVKFLDEKAYKNVSETNSIFNYEGKPNFVVDEYDKVLFNYELSNLVKKNENDYTIDITLSLKSDKNISKKATVGIDKEKYGKNGWINPHSLSKEQQIKFLEDEINKLEIYPYYSKDKTFLELEKYDKLTDKSYWKAPINHQLLYEFSDIKDNENEKTITVKLSFKDLKESVFVVKDIKIDLAKLGIDELNKIRKEKNQEPLEDQTAPAASIDSELKIEKINLINYTDSEEDNKITNNNGYKIIHQQILDSLEKSKLLILNNKIKNKILNEKDKFLVAQYFLYDNEKYKTKSEIFFYSNSPKFSENQNVFIFSKPEIENNEIKSIKVTVGSLTDINSQDYSNLSSKRIKILSNDATGEDELKRLELHLEIKHKKIHKDPEYNGEYTNFEDFDLNKLVYPKEILEGFKLIKPDKKELTKNKKQISIKTYYEKNGIKSYSFTTKFPLKK</sequence>
<dbReference type="AlphaFoldDB" id="A0A077L599"/>
<dbReference type="KEGG" id="mcan:MCAN360_0216"/>
<evidence type="ECO:0000256" key="1">
    <source>
        <dbReference type="ARBA" id="ARBA00004193"/>
    </source>
</evidence>
<evidence type="ECO:0008006" key="11">
    <source>
        <dbReference type="Google" id="ProtNLM"/>
    </source>
</evidence>
<evidence type="ECO:0000313" key="9">
    <source>
        <dbReference type="EMBL" id="BAP39450.1"/>
    </source>
</evidence>
<dbReference type="GO" id="GO:0005886">
    <property type="term" value="C:plasma membrane"/>
    <property type="evidence" value="ECO:0007669"/>
    <property type="project" value="UniProtKB-SubCell"/>
</dbReference>
<evidence type="ECO:0000256" key="8">
    <source>
        <dbReference type="SAM" id="SignalP"/>
    </source>
</evidence>
<dbReference type="PROSITE" id="PS51257">
    <property type="entry name" value="PROKAR_LIPOPROTEIN"/>
    <property type="match status" value="1"/>
</dbReference>
<evidence type="ECO:0000256" key="3">
    <source>
        <dbReference type="ARBA" id="ARBA00022729"/>
    </source>
</evidence>
<keyword evidence="6" id="KW-0564">Palmitate</keyword>
<organism evidence="9 10">
    <name type="scientific">Metamycoplasma canadense</name>
    <dbReference type="NCBI Taxonomy" id="29554"/>
    <lineage>
        <taxon>Bacteria</taxon>
        <taxon>Bacillati</taxon>
        <taxon>Mycoplasmatota</taxon>
        <taxon>Mycoplasmoidales</taxon>
        <taxon>Metamycoplasmataceae</taxon>
        <taxon>Metamycoplasma</taxon>
    </lineage>
</organism>
<keyword evidence="10" id="KW-1185">Reference proteome</keyword>
<evidence type="ECO:0000256" key="6">
    <source>
        <dbReference type="ARBA" id="ARBA00023139"/>
    </source>
</evidence>
<dbReference type="OrthoDB" id="395661at2"/>
<feature type="chain" id="PRO_5001719907" description="Lipoprotein" evidence="8">
    <location>
        <begin position="25"/>
        <end position="668"/>
    </location>
</feature>
<name>A0A077L599_9BACT</name>
<proteinExistence type="predicted"/>
<evidence type="ECO:0000313" key="10">
    <source>
        <dbReference type="Proteomes" id="UP000031641"/>
    </source>
</evidence>
<evidence type="ECO:0000256" key="4">
    <source>
        <dbReference type="ARBA" id="ARBA00022737"/>
    </source>
</evidence>
<reference evidence="10" key="1">
    <citation type="journal article" date="2014" name="Genome Announc.">
        <title>Complete Genome Sequence of Mycoplasma canadense Strain HAZ 360_1 from Bovine Mastitic Milk in Japan.</title>
        <authorList>
            <person name="Hata E."/>
        </authorList>
    </citation>
    <scope>NUCLEOTIDE SEQUENCE [LARGE SCALE GENOMIC DNA]</scope>
    <source>
        <strain evidence="10">HAZ360_1</strain>
    </source>
</reference>
<protein>
    <recommendedName>
        <fullName evidence="11">Lipoprotein</fullName>
    </recommendedName>
</protein>
<feature type="signal peptide" evidence="8">
    <location>
        <begin position="1"/>
        <end position="24"/>
    </location>
</feature>
<keyword evidence="2" id="KW-1003">Cell membrane</keyword>
<keyword evidence="4" id="KW-0677">Repeat</keyword>
<accession>A0A077L599</accession>
<dbReference type="HOGENOM" id="CLU_410950_0_0_14"/>
<dbReference type="RefSeq" id="WP_045433423.1">
    <property type="nucleotide sequence ID" value="NZ_AP014631.1"/>
</dbReference>
<keyword evidence="7" id="KW-0449">Lipoprotein</keyword>
<keyword evidence="3 8" id="KW-0732">Signal</keyword>